<dbReference type="SUPFAM" id="SSF51735">
    <property type="entry name" value="NAD(P)-binding Rossmann-fold domains"/>
    <property type="match status" value="1"/>
</dbReference>
<name>A0A2M7W3I7_9BACT</name>
<dbReference type="Gene3D" id="3.40.50.720">
    <property type="entry name" value="NAD(P)-binding Rossmann-like Domain"/>
    <property type="match status" value="1"/>
</dbReference>
<gene>
    <name evidence="1" type="ORF">COX60_02725</name>
</gene>
<sequence length="285" mass="32063">MGVKTNSRFRILGEENILIFMKTLIIINGVTGALGAACLARFSREHGTTIVGLSRQAQKVDTFCANGYLPDNTLICSIGDISSKEACKSFSQKIDKSFYEKIIYIHAVGVYPFELDTTGNIHVSNDNDNDGIDDRVVKLSHDAFFAMTEALEGVGLPVRALIFGGIADKFKPAVHKSWWTVIEKTKDRMKKEAEQKNKTSFFVLNISSVICPHELITRPFVFQNTNADASFWLMPHEVAEQVAALVFSKRNGFVEDRLFHKADYYEEDYFADPKFTKRKKAELGI</sequence>
<dbReference type="EMBL" id="PFQF01000039">
    <property type="protein sequence ID" value="PJA20075.1"/>
    <property type="molecule type" value="Genomic_DNA"/>
</dbReference>
<accession>A0A2M7W3I7</accession>
<reference evidence="2" key="1">
    <citation type="submission" date="2017-09" db="EMBL/GenBank/DDBJ databases">
        <title>Depth-based differentiation of microbial function through sediment-hosted aquifers and enrichment of novel symbionts in the deep terrestrial subsurface.</title>
        <authorList>
            <person name="Probst A.J."/>
            <person name="Ladd B."/>
            <person name="Jarett J.K."/>
            <person name="Geller-Mcgrath D.E."/>
            <person name="Sieber C.M.K."/>
            <person name="Emerson J.B."/>
            <person name="Anantharaman K."/>
            <person name="Thomas B.C."/>
            <person name="Malmstrom R."/>
            <person name="Stieglmeier M."/>
            <person name="Klingl A."/>
            <person name="Woyke T."/>
            <person name="Ryan C.M."/>
            <person name="Banfield J.F."/>
        </authorList>
    </citation>
    <scope>NUCLEOTIDE SEQUENCE [LARGE SCALE GENOMIC DNA]</scope>
</reference>
<dbReference type="InterPro" id="IPR036291">
    <property type="entry name" value="NAD(P)-bd_dom_sf"/>
</dbReference>
<organism evidence="1 2">
    <name type="scientific">Candidatus Berkelbacteria bacterium CG_4_10_14_0_2_um_filter_35_9_33_12</name>
    <dbReference type="NCBI Taxonomy" id="1974499"/>
    <lineage>
        <taxon>Bacteria</taxon>
        <taxon>Candidatus Berkelbacteria</taxon>
    </lineage>
</organism>
<proteinExistence type="predicted"/>
<protein>
    <recommendedName>
        <fullName evidence="3">NAD-dependent epimerase/dehydratase domain-containing protein</fullName>
    </recommendedName>
</protein>
<evidence type="ECO:0000313" key="2">
    <source>
        <dbReference type="Proteomes" id="UP000230137"/>
    </source>
</evidence>
<dbReference type="Proteomes" id="UP000230137">
    <property type="component" value="Unassembled WGS sequence"/>
</dbReference>
<evidence type="ECO:0008006" key="3">
    <source>
        <dbReference type="Google" id="ProtNLM"/>
    </source>
</evidence>
<evidence type="ECO:0000313" key="1">
    <source>
        <dbReference type="EMBL" id="PJA20075.1"/>
    </source>
</evidence>
<dbReference type="AlphaFoldDB" id="A0A2M7W3I7"/>
<comment type="caution">
    <text evidence="1">The sequence shown here is derived from an EMBL/GenBank/DDBJ whole genome shotgun (WGS) entry which is preliminary data.</text>
</comment>